<protein>
    <submittedName>
        <fullName evidence="1">Phosphoglycolate phosphatase</fullName>
        <ecNumber evidence="1">3.1.3.18</ecNumber>
    </submittedName>
</protein>
<dbReference type="GO" id="GO:0006281">
    <property type="term" value="P:DNA repair"/>
    <property type="evidence" value="ECO:0007669"/>
    <property type="project" value="TreeGrafter"/>
</dbReference>
<name>A0A0W8FTW1_9ZZZZ</name>
<dbReference type="EMBL" id="LNQE01000851">
    <property type="protein sequence ID" value="KUG24314.1"/>
    <property type="molecule type" value="Genomic_DNA"/>
</dbReference>
<keyword evidence="1" id="KW-0378">Hydrolase</keyword>
<dbReference type="GO" id="GO:0005829">
    <property type="term" value="C:cytosol"/>
    <property type="evidence" value="ECO:0007669"/>
    <property type="project" value="TreeGrafter"/>
</dbReference>
<gene>
    <name evidence="1" type="ORF">ASZ90_005865</name>
</gene>
<evidence type="ECO:0000313" key="1">
    <source>
        <dbReference type="EMBL" id="KUG24314.1"/>
    </source>
</evidence>
<dbReference type="InterPro" id="IPR023198">
    <property type="entry name" value="PGP-like_dom2"/>
</dbReference>
<dbReference type="Gene3D" id="1.10.150.240">
    <property type="entry name" value="Putative phosphatase, domain 2"/>
    <property type="match status" value="1"/>
</dbReference>
<dbReference type="InterPro" id="IPR036412">
    <property type="entry name" value="HAD-like_sf"/>
</dbReference>
<dbReference type="InterPro" id="IPR023214">
    <property type="entry name" value="HAD_sf"/>
</dbReference>
<dbReference type="InterPro" id="IPR041492">
    <property type="entry name" value="HAD_2"/>
</dbReference>
<dbReference type="SFLD" id="SFLDS00003">
    <property type="entry name" value="Haloacid_Dehalogenase"/>
    <property type="match status" value="1"/>
</dbReference>
<dbReference type="Pfam" id="PF13419">
    <property type="entry name" value="HAD_2"/>
    <property type="match status" value="1"/>
</dbReference>
<dbReference type="InterPro" id="IPR006439">
    <property type="entry name" value="HAD-SF_hydro_IA"/>
</dbReference>
<dbReference type="PANTHER" id="PTHR43434">
    <property type="entry name" value="PHOSPHOGLYCOLATE PHOSPHATASE"/>
    <property type="match status" value="1"/>
</dbReference>
<dbReference type="InterPro" id="IPR050155">
    <property type="entry name" value="HAD-like_hydrolase_sf"/>
</dbReference>
<dbReference type="AlphaFoldDB" id="A0A0W8FTW1"/>
<dbReference type="SUPFAM" id="SSF56784">
    <property type="entry name" value="HAD-like"/>
    <property type="match status" value="1"/>
</dbReference>
<organism evidence="1">
    <name type="scientific">hydrocarbon metagenome</name>
    <dbReference type="NCBI Taxonomy" id="938273"/>
    <lineage>
        <taxon>unclassified sequences</taxon>
        <taxon>metagenomes</taxon>
        <taxon>ecological metagenomes</taxon>
    </lineage>
</organism>
<sequence length="214" mass="24214">MKKIDLMIFDFDGTLVSTGADLIQSINYMLNTLKLREKPGQEILSFVGDGVSKLIEKALGPDNIKYREKAMTIFTDYYGKHLLDNTKLCPHVEDVLTNYKNKTKIILTNKRYIYTLAIAQGLNITQYFVEIIGADSTPFLKPDRRVIDHILSKYKAAKEDTLIIGDGMNDIVVAKNSGILSCTYLNGLGNRQALLDAHADYYCEDLLEINYLFN</sequence>
<dbReference type="NCBIfam" id="TIGR01549">
    <property type="entry name" value="HAD-SF-IA-v1"/>
    <property type="match status" value="1"/>
</dbReference>
<dbReference type="EC" id="3.1.3.18" evidence="1"/>
<proteinExistence type="predicted"/>
<accession>A0A0W8FTW1</accession>
<dbReference type="PANTHER" id="PTHR43434:SF1">
    <property type="entry name" value="PHOSPHOGLYCOLATE PHOSPHATASE"/>
    <property type="match status" value="1"/>
</dbReference>
<dbReference type="PROSITE" id="PS01228">
    <property type="entry name" value="COF_1"/>
    <property type="match status" value="1"/>
</dbReference>
<dbReference type="GO" id="GO:0008967">
    <property type="term" value="F:phosphoglycolate phosphatase activity"/>
    <property type="evidence" value="ECO:0007669"/>
    <property type="project" value="UniProtKB-EC"/>
</dbReference>
<reference evidence="1" key="1">
    <citation type="journal article" date="2015" name="Proc. Natl. Acad. Sci. U.S.A.">
        <title>Networks of energetic and metabolic interactions define dynamics in microbial communities.</title>
        <authorList>
            <person name="Embree M."/>
            <person name="Liu J.K."/>
            <person name="Al-Bassam M.M."/>
            <person name="Zengler K."/>
        </authorList>
    </citation>
    <scope>NUCLEOTIDE SEQUENCE</scope>
</reference>
<comment type="caution">
    <text evidence="1">The sequence shown here is derived from an EMBL/GenBank/DDBJ whole genome shotgun (WGS) entry which is preliminary data.</text>
</comment>
<dbReference type="SFLD" id="SFLDG01129">
    <property type="entry name" value="C1.5:_HAD__Beta-PGM__Phosphata"/>
    <property type="match status" value="1"/>
</dbReference>
<dbReference type="Gene3D" id="3.40.50.1000">
    <property type="entry name" value="HAD superfamily/HAD-like"/>
    <property type="match status" value="1"/>
</dbReference>